<evidence type="ECO:0000313" key="1">
    <source>
        <dbReference type="EMBL" id="KDN28920.1"/>
    </source>
</evidence>
<sequence>MDIVSISGIEERVKGQTPDVLSLNYDLSVLRIKLIFPSDQIVDVACENVEGFRVLDEGQLLEFWGGAATRYWLFEVKANGWLASENMCETAPLIVEGGELKEFMVAGANECVSILAYTQPYVQYE</sequence>
<gene>
    <name evidence="1" type="ORF">VFDL14_22665</name>
</gene>
<proteinExistence type="predicted"/>
<reference evidence="1 2" key="1">
    <citation type="submission" date="2014-02" db="EMBL/GenBank/DDBJ databases">
        <title>Vibrio fortis Dalian14 Genome Sequencing.</title>
        <authorList>
            <person name="Wang Y."/>
            <person name="Song L."/>
            <person name="Liu G."/>
            <person name="Ding J."/>
        </authorList>
    </citation>
    <scope>NUCLEOTIDE SEQUENCE [LARGE SCALE GENOMIC DNA]</scope>
    <source>
        <strain evidence="1 2">Dalian14</strain>
    </source>
</reference>
<keyword evidence="2" id="KW-1185">Reference proteome</keyword>
<comment type="caution">
    <text evidence="1">The sequence shown here is derived from an EMBL/GenBank/DDBJ whole genome shotgun (WGS) entry which is preliminary data.</text>
</comment>
<dbReference type="AlphaFoldDB" id="A0A066UPB2"/>
<name>A0A066UPB2_9VIBR</name>
<dbReference type="EMBL" id="JFFR01000013">
    <property type="protein sequence ID" value="KDN28920.1"/>
    <property type="molecule type" value="Genomic_DNA"/>
</dbReference>
<protein>
    <submittedName>
        <fullName evidence="1">Uncharacterized protein</fullName>
    </submittedName>
</protein>
<organism evidence="1 2">
    <name type="scientific">Vibrio fortis</name>
    <dbReference type="NCBI Taxonomy" id="212667"/>
    <lineage>
        <taxon>Bacteria</taxon>
        <taxon>Pseudomonadati</taxon>
        <taxon>Pseudomonadota</taxon>
        <taxon>Gammaproteobacteria</taxon>
        <taxon>Vibrionales</taxon>
        <taxon>Vibrionaceae</taxon>
        <taxon>Vibrio</taxon>
    </lineage>
</organism>
<accession>A0A066UPB2</accession>
<dbReference type="Proteomes" id="UP000027219">
    <property type="component" value="Unassembled WGS sequence"/>
</dbReference>
<dbReference type="RefSeq" id="WP_050487392.1">
    <property type="nucleotide sequence ID" value="NZ_JBEEAX010000005.1"/>
</dbReference>
<evidence type="ECO:0000313" key="2">
    <source>
        <dbReference type="Proteomes" id="UP000027219"/>
    </source>
</evidence>
<dbReference type="OrthoDB" id="4552311at2"/>